<proteinExistence type="inferred from homology"/>
<dbReference type="GO" id="GO:0005634">
    <property type="term" value="C:nucleus"/>
    <property type="evidence" value="ECO:0007669"/>
    <property type="project" value="TreeGrafter"/>
</dbReference>
<dbReference type="GO" id="GO:0005829">
    <property type="term" value="C:cytosol"/>
    <property type="evidence" value="ECO:0007669"/>
    <property type="project" value="TreeGrafter"/>
</dbReference>
<dbReference type="InterPro" id="IPR007307">
    <property type="entry name" value="Ltv1"/>
</dbReference>
<reference evidence="4" key="1">
    <citation type="submission" date="2022-11" db="UniProtKB">
        <authorList>
            <consortium name="WormBaseParasite"/>
        </authorList>
    </citation>
    <scope>IDENTIFICATION</scope>
</reference>
<organism evidence="3 4">
    <name type="scientific">Romanomermis culicivorax</name>
    <name type="common">Nematode worm</name>
    <dbReference type="NCBI Taxonomy" id="13658"/>
    <lineage>
        <taxon>Eukaryota</taxon>
        <taxon>Metazoa</taxon>
        <taxon>Ecdysozoa</taxon>
        <taxon>Nematoda</taxon>
        <taxon>Enoplea</taxon>
        <taxon>Dorylaimia</taxon>
        <taxon>Mermithida</taxon>
        <taxon>Mermithoidea</taxon>
        <taxon>Mermithidae</taxon>
        <taxon>Romanomermis</taxon>
    </lineage>
</organism>
<dbReference type="Pfam" id="PF04180">
    <property type="entry name" value="LTV"/>
    <property type="match status" value="1"/>
</dbReference>
<accession>A0A915HX83</accession>
<dbReference type="WBParaSite" id="nRc.2.0.1.t06182-RA">
    <property type="protein sequence ID" value="nRc.2.0.1.t06182-RA"/>
    <property type="gene ID" value="nRc.2.0.1.g06182"/>
</dbReference>
<dbReference type="GO" id="GO:0030688">
    <property type="term" value="C:preribosome, small subunit precursor"/>
    <property type="evidence" value="ECO:0007669"/>
    <property type="project" value="TreeGrafter"/>
</dbReference>
<evidence type="ECO:0000313" key="3">
    <source>
        <dbReference type="Proteomes" id="UP000887565"/>
    </source>
</evidence>
<keyword evidence="3" id="KW-1185">Reference proteome</keyword>
<dbReference type="AlphaFoldDB" id="A0A915HX83"/>
<evidence type="ECO:0000256" key="1">
    <source>
        <dbReference type="ARBA" id="ARBA00009078"/>
    </source>
</evidence>
<dbReference type="PANTHER" id="PTHR21531">
    <property type="entry name" value="LOW-TEMPERATURE VIABILITY PROTEIN LTV1-RELATED"/>
    <property type="match status" value="1"/>
</dbReference>
<name>A0A915HX83_ROMCU</name>
<evidence type="ECO:0000256" key="2">
    <source>
        <dbReference type="ARBA" id="ARBA00021561"/>
    </source>
</evidence>
<evidence type="ECO:0000313" key="4">
    <source>
        <dbReference type="WBParaSite" id="nRc.2.0.1.t06182-RA"/>
    </source>
</evidence>
<comment type="similarity">
    <text evidence="1">Belongs to the LTV1 family.</text>
</comment>
<dbReference type="Proteomes" id="UP000887565">
    <property type="component" value="Unplaced"/>
</dbReference>
<dbReference type="GO" id="GO:0042274">
    <property type="term" value="P:ribosomal small subunit biogenesis"/>
    <property type="evidence" value="ECO:0007669"/>
    <property type="project" value="InterPro"/>
</dbReference>
<protein>
    <recommendedName>
        <fullName evidence="2">Protein LTV1 homolog</fullName>
    </recommendedName>
</protein>
<sequence>MIIKHWTTVVCKQTDIYVLFASESSNHDTLCFMLPKRVRPFIDKKKSVTFHLVHRSQRDPLIAAEGNQLVLTPVDGISNLSINEQPTSSSSNNLLVNGVDEKTMQERIKYGIFFDDDYDYLRHLRDANEVYSLEEQTKEPLEQRYRINKDGTMINAGKDILPQLAHRIVL</sequence>
<dbReference type="PANTHER" id="PTHR21531:SF0">
    <property type="entry name" value="PROTEIN LTV1 HOMOLOG"/>
    <property type="match status" value="1"/>
</dbReference>
<dbReference type="GO" id="GO:0000056">
    <property type="term" value="P:ribosomal small subunit export from nucleus"/>
    <property type="evidence" value="ECO:0007669"/>
    <property type="project" value="TreeGrafter"/>
</dbReference>